<organism evidence="3 4">
    <name type="scientific">Paenibacillus thiaminolyticus</name>
    <name type="common">Bacillus thiaminolyticus</name>
    <dbReference type="NCBI Taxonomy" id="49283"/>
    <lineage>
        <taxon>Bacteria</taxon>
        <taxon>Bacillati</taxon>
        <taxon>Bacillota</taxon>
        <taxon>Bacilli</taxon>
        <taxon>Bacillales</taxon>
        <taxon>Paenibacillaceae</taxon>
        <taxon>Paenibacillus</taxon>
    </lineage>
</organism>
<dbReference type="EMBL" id="CP041405">
    <property type="protein sequence ID" value="QDM42455.1"/>
    <property type="molecule type" value="Genomic_DNA"/>
</dbReference>
<reference evidence="3 4" key="1">
    <citation type="submission" date="2019-07" db="EMBL/GenBank/DDBJ databases">
        <title>Paenibacillus thiaminolyticus NRRL B-4156.</title>
        <authorList>
            <person name="Hehnly C."/>
            <person name="Zhang L."/>
        </authorList>
    </citation>
    <scope>NUCLEOTIDE SEQUENCE [LARGE SCALE GENOMIC DNA]</scope>
    <source>
        <strain evidence="3 4">NRRL B-4156</strain>
    </source>
</reference>
<dbReference type="Gene3D" id="3.90.550.10">
    <property type="entry name" value="Spore Coat Polysaccharide Biosynthesis Protein SpsA, Chain A"/>
    <property type="match status" value="1"/>
</dbReference>
<dbReference type="PANTHER" id="PTHR43630:SF2">
    <property type="entry name" value="GLYCOSYLTRANSFERASE"/>
    <property type="match status" value="1"/>
</dbReference>
<evidence type="ECO:0000259" key="2">
    <source>
        <dbReference type="Pfam" id="PF00535"/>
    </source>
</evidence>
<dbReference type="Pfam" id="PF00515">
    <property type="entry name" value="TPR_1"/>
    <property type="match status" value="1"/>
</dbReference>
<dbReference type="Gene3D" id="1.25.40.10">
    <property type="entry name" value="Tetratricopeptide repeat domain"/>
    <property type="match status" value="2"/>
</dbReference>
<dbReference type="SUPFAM" id="SSF48452">
    <property type="entry name" value="TPR-like"/>
    <property type="match status" value="1"/>
</dbReference>
<dbReference type="PROSITE" id="PS50005">
    <property type="entry name" value="TPR"/>
    <property type="match status" value="1"/>
</dbReference>
<dbReference type="PANTHER" id="PTHR43630">
    <property type="entry name" value="POLY-BETA-1,6-N-ACETYL-D-GLUCOSAMINE SYNTHASE"/>
    <property type="match status" value="1"/>
</dbReference>
<evidence type="ECO:0000313" key="4">
    <source>
        <dbReference type="Proteomes" id="UP000315377"/>
    </source>
</evidence>
<dbReference type="AlphaFoldDB" id="A0AAP9IZV6"/>
<dbReference type="PROSITE" id="PS50293">
    <property type="entry name" value="TPR_REGION"/>
    <property type="match status" value="1"/>
</dbReference>
<dbReference type="Proteomes" id="UP000315377">
    <property type="component" value="Chromosome"/>
</dbReference>
<proteinExistence type="predicted"/>
<dbReference type="SMART" id="SM00028">
    <property type="entry name" value="TPR"/>
    <property type="match status" value="3"/>
</dbReference>
<feature type="domain" description="Glycosyltransferase 2-like" evidence="2">
    <location>
        <begin position="8"/>
        <end position="91"/>
    </location>
</feature>
<dbReference type="Pfam" id="PF00535">
    <property type="entry name" value="Glycos_transf_2"/>
    <property type="match status" value="1"/>
</dbReference>
<dbReference type="CDD" id="cd02511">
    <property type="entry name" value="Beta4Glucosyltransferase"/>
    <property type="match status" value="1"/>
</dbReference>
<evidence type="ECO:0000256" key="1">
    <source>
        <dbReference type="PROSITE-ProRule" id="PRU00339"/>
    </source>
</evidence>
<dbReference type="InterPro" id="IPR019734">
    <property type="entry name" value="TPR_rpt"/>
</dbReference>
<gene>
    <name evidence="3" type="ORF">FLT43_02255</name>
</gene>
<dbReference type="SUPFAM" id="SSF53448">
    <property type="entry name" value="Nucleotide-diphospho-sugar transferases"/>
    <property type="match status" value="1"/>
</dbReference>
<sequence length="381" mass="43860">MFILPKVSLCMIVKNEEENIERCLASVQPFVDEMIVVDTGSTDQTISICKAAGAKVYPFQWNNHFAEARNYSLDQASGEWILWMDGDEVLEVSAESCWKEKLAEETEHILNVHLVNYMGESPDPNETYHIAHPRLFRNGIGLRFLYHIHEALNVEEIFAGERALKKIKQHDGLTIHHYGYLQSHTIAKQKSERNLHMLLHELTLDNNNPWTEYHLASEYYRLEKYKQAYEFVNLSIARFLRKDKLPPSLLYKLKYSCLISLGSIDGIPAAIDKAIIMYPDYVDLYFYKGVALYLSNLHSLALDVFEQCLLLGEDNIQHLTLKGAGSFHAWYYKGLCLEKLGKFEAAVEAYKEALRLYPNYFHAAEALTRLEKSGQHSGTKE</sequence>
<feature type="repeat" description="TPR" evidence="1">
    <location>
        <begin position="327"/>
        <end position="360"/>
    </location>
</feature>
<accession>A0AAP9IZV6</accession>
<name>A0AAP9IZV6_PANTH</name>
<dbReference type="InterPro" id="IPR029044">
    <property type="entry name" value="Nucleotide-diphossugar_trans"/>
</dbReference>
<protein>
    <submittedName>
        <fullName evidence="3">Glycosyltransferase</fullName>
    </submittedName>
</protein>
<dbReference type="InterPro" id="IPR001173">
    <property type="entry name" value="Glyco_trans_2-like"/>
</dbReference>
<dbReference type="InterPro" id="IPR011990">
    <property type="entry name" value="TPR-like_helical_dom_sf"/>
</dbReference>
<keyword evidence="1" id="KW-0802">TPR repeat</keyword>
<evidence type="ECO:0000313" key="3">
    <source>
        <dbReference type="EMBL" id="QDM42455.1"/>
    </source>
</evidence>